<sequence>MKHKLNRKDVNISNFIPYGNIFYAIGSHLSLKHSIYHTILITHGLMKLMHCNRINIIHNPSQHSSIKVPMKGKDYQPFNINANTHFKTTERTKQREIYA</sequence>
<organism evidence="1 2">
    <name type="scientific">Dendrobium nobile</name>
    <name type="common">Orchid</name>
    <dbReference type="NCBI Taxonomy" id="94219"/>
    <lineage>
        <taxon>Eukaryota</taxon>
        <taxon>Viridiplantae</taxon>
        <taxon>Streptophyta</taxon>
        <taxon>Embryophyta</taxon>
        <taxon>Tracheophyta</taxon>
        <taxon>Spermatophyta</taxon>
        <taxon>Magnoliopsida</taxon>
        <taxon>Liliopsida</taxon>
        <taxon>Asparagales</taxon>
        <taxon>Orchidaceae</taxon>
        <taxon>Epidendroideae</taxon>
        <taxon>Malaxideae</taxon>
        <taxon>Dendrobiinae</taxon>
        <taxon>Dendrobium</taxon>
    </lineage>
</organism>
<dbReference type="EMBL" id="JAGYWB010000004">
    <property type="protein sequence ID" value="KAI0524750.1"/>
    <property type="molecule type" value="Genomic_DNA"/>
</dbReference>
<evidence type="ECO:0000313" key="2">
    <source>
        <dbReference type="Proteomes" id="UP000829196"/>
    </source>
</evidence>
<evidence type="ECO:0000313" key="1">
    <source>
        <dbReference type="EMBL" id="KAI0524750.1"/>
    </source>
</evidence>
<dbReference type="AlphaFoldDB" id="A0A8T3C365"/>
<proteinExistence type="predicted"/>
<dbReference type="Proteomes" id="UP000829196">
    <property type="component" value="Unassembled WGS sequence"/>
</dbReference>
<comment type="caution">
    <text evidence="1">The sequence shown here is derived from an EMBL/GenBank/DDBJ whole genome shotgun (WGS) entry which is preliminary data.</text>
</comment>
<accession>A0A8T3C365</accession>
<name>A0A8T3C365_DENNO</name>
<reference evidence="1" key="1">
    <citation type="journal article" date="2022" name="Front. Genet.">
        <title>Chromosome-Scale Assembly of the Dendrobium nobile Genome Provides Insights Into the Molecular Mechanism of the Biosynthesis of the Medicinal Active Ingredient of Dendrobium.</title>
        <authorList>
            <person name="Xu Q."/>
            <person name="Niu S.-C."/>
            <person name="Li K.-L."/>
            <person name="Zheng P.-J."/>
            <person name="Zhang X.-J."/>
            <person name="Jia Y."/>
            <person name="Liu Y."/>
            <person name="Niu Y.-X."/>
            <person name="Yu L.-H."/>
            <person name="Chen D.-F."/>
            <person name="Zhang G.-Q."/>
        </authorList>
    </citation>
    <scope>NUCLEOTIDE SEQUENCE</scope>
    <source>
        <tissue evidence="1">Leaf</tissue>
    </source>
</reference>
<keyword evidence="2" id="KW-1185">Reference proteome</keyword>
<protein>
    <submittedName>
        <fullName evidence="1">Uncharacterized protein</fullName>
    </submittedName>
</protein>
<gene>
    <name evidence="1" type="ORF">KFK09_004135</name>
</gene>